<evidence type="ECO:0000256" key="1">
    <source>
        <dbReference type="SAM" id="Phobius"/>
    </source>
</evidence>
<feature type="transmembrane region" description="Helical" evidence="1">
    <location>
        <begin position="126"/>
        <end position="146"/>
    </location>
</feature>
<feature type="transmembrane region" description="Helical" evidence="1">
    <location>
        <begin position="95"/>
        <end position="114"/>
    </location>
</feature>
<protein>
    <submittedName>
        <fullName evidence="2">Low temperature requirement protein LtrA</fullName>
    </submittedName>
</protein>
<keyword evidence="1" id="KW-0812">Transmembrane</keyword>
<keyword evidence="3" id="KW-1185">Reference proteome</keyword>
<organism evidence="2 3">
    <name type="scientific">Arthrobacter russicus</name>
    <dbReference type="NCBI Taxonomy" id="172040"/>
    <lineage>
        <taxon>Bacteria</taxon>
        <taxon>Bacillati</taxon>
        <taxon>Actinomycetota</taxon>
        <taxon>Actinomycetes</taxon>
        <taxon>Micrococcales</taxon>
        <taxon>Micrococcaceae</taxon>
        <taxon>Arthrobacter</taxon>
    </lineage>
</organism>
<feature type="transmembrane region" description="Helical" evidence="1">
    <location>
        <begin position="36"/>
        <end position="56"/>
    </location>
</feature>
<dbReference type="InterPro" id="IPR010640">
    <property type="entry name" value="Low_temperature_requirement_A"/>
</dbReference>
<feature type="transmembrane region" description="Helical" evidence="1">
    <location>
        <begin position="62"/>
        <end position="83"/>
    </location>
</feature>
<proteinExistence type="predicted"/>
<feature type="transmembrane region" description="Helical" evidence="1">
    <location>
        <begin position="327"/>
        <end position="347"/>
    </location>
</feature>
<feature type="transmembrane region" description="Helical" evidence="1">
    <location>
        <begin position="296"/>
        <end position="315"/>
    </location>
</feature>
<name>A0ABU1JAK0_9MICC</name>
<feature type="transmembrane region" description="Helical" evidence="1">
    <location>
        <begin position="354"/>
        <end position="372"/>
    </location>
</feature>
<evidence type="ECO:0000313" key="2">
    <source>
        <dbReference type="EMBL" id="MDR6269453.1"/>
    </source>
</evidence>
<feature type="transmembrane region" description="Helical" evidence="1">
    <location>
        <begin position="378"/>
        <end position="395"/>
    </location>
</feature>
<dbReference type="PANTHER" id="PTHR36840">
    <property type="entry name" value="BLL5714 PROTEIN"/>
    <property type="match status" value="1"/>
</dbReference>
<gene>
    <name evidence="2" type="ORF">JOE69_001691</name>
</gene>
<dbReference type="PANTHER" id="PTHR36840:SF1">
    <property type="entry name" value="BLL5714 PROTEIN"/>
    <property type="match status" value="1"/>
</dbReference>
<feature type="transmembrane region" description="Helical" evidence="1">
    <location>
        <begin position="158"/>
        <end position="179"/>
    </location>
</feature>
<accession>A0ABU1JAK0</accession>
<feature type="transmembrane region" description="Helical" evidence="1">
    <location>
        <begin position="255"/>
        <end position="276"/>
    </location>
</feature>
<evidence type="ECO:0000313" key="3">
    <source>
        <dbReference type="Proteomes" id="UP001185069"/>
    </source>
</evidence>
<dbReference type="Pfam" id="PF06772">
    <property type="entry name" value="LtrA"/>
    <property type="match status" value="1"/>
</dbReference>
<dbReference type="Proteomes" id="UP001185069">
    <property type="component" value="Unassembled WGS sequence"/>
</dbReference>
<dbReference type="EMBL" id="JAVDQF010000001">
    <property type="protein sequence ID" value="MDR6269453.1"/>
    <property type="molecule type" value="Genomic_DNA"/>
</dbReference>
<sequence length="403" mass="44107">MPNATPALAGNLSRILPRMMRRDPHEPHRAATPLELFFDLVFVVAVAAAGKALFSFEGEGNFGVGLLGFAMSFIAIWWAWMNFTWFANSYGTDDWYYRVLTVVQMAGALVFAAGVPGIANPDNPDFTLGVLGYVLMRIAMIAQWLRAAYSDPEGRKTALAYALGIAVVQVYWVCYLFLIPNELKLGMFWLGMILEISVPVIAERFKTTPWHRHHITERYGLFTIIVLGESVLASTNAVVEAAAEAQKAPELLDNLILVASTGFVIVACLWWIYFALPQHELITNLRTGLFWGYGRYFVFGAAAAVSAGIEVALAVETHKATLESAAAAAALCIPVAVFVFFVWLLIVRPQCTTATNLVMPGAAVLIALSVFAPYSLQITAGILVLLVVLLTVHTVPKRTKHLV</sequence>
<dbReference type="RefSeq" id="WP_309797790.1">
    <property type="nucleotide sequence ID" value="NZ_BAAAHY010000005.1"/>
</dbReference>
<keyword evidence="1" id="KW-1133">Transmembrane helix</keyword>
<comment type="caution">
    <text evidence="2">The sequence shown here is derived from an EMBL/GenBank/DDBJ whole genome shotgun (WGS) entry which is preliminary data.</text>
</comment>
<feature type="transmembrane region" description="Helical" evidence="1">
    <location>
        <begin position="222"/>
        <end position="243"/>
    </location>
</feature>
<reference evidence="2 3" key="1">
    <citation type="submission" date="2023-07" db="EMBL/GenBank/DDBJ databases">
        <title>Sequencing the genomes of 1000 actinobacteria strains.</title>
        <authorList>
            <person name="Klenk H.-P."/>
        </authorList>
    </citation>
    <scope>NUCLEOTIDE SEQUENCE [LARGE SCALE GENOMIC DNA]</scope>
    <source>
        <strain evidence="2 3">DSM 14555</strain>
    </source>
</reference>
<keyword evidence="1" id="KW-0472">Membrane</keyword>